<dbReference type="SUPFAM" id="SSF49899">
    <property type="entry name" value="Concanavalin A-like lectins/glucanases"/>
    <property type="match status" value="1"/>
</dbReference>
<name>A0A2C9K4D1_BIOGL</name>
<dbReference type="SUPFAM" id="SSF52540">
    <property type="entry name" value="P-loop containing nucleoside triphosphate hydrolases"/>
    <property type="match status" value="1"/>
</dbReference>
<dbReference type="Pfam" id="PF00622">
    <property type="entry name" value="SPRY"/>
    <property type="match status" value="1"/>
</dbReference>
<keyword evidence="2" id="KW-0539">Nucleus</keyword>
<evidence type="ECO:0000256" key="1">
    <source>
        <dbReference type="ARBA" id="ARBA00004123"/>
    </source>
</evidence>
<dbReference type="Proteomes" id="UP000076420">
    <property type="component" value="Unassembled WGS sequence"/>
</dbReference>
<feature type="domain" description="B30.2/SPRY" evidence="3">
    <location>
        <begin position="1"/>
        <end position="190"/>
    </location>
</feature>
<dbReference type="GO" id="GO:0005634">
    <property type="term" value="C:nucleus"/>
    <property type="evidence" value="ECO:0007669"/>
    <property type="project" value="UniProtKB-SubCell"/>
</dbReference>
<dbReference type="Gene3D" id="3.40.50.300">
    <property type="entry name" value="P-loop containing nucleotide triphosphate hydrolases"/>
    <property type="match status" value="1"/>
</dbReference>
<reference evidence="4" key="1">
    <citation type="submission" date="2020-05" db="UniProtKB">
        <authorList>
            <consortium name="EnsemblMetazoa"/>
        </authorList>
    </citation>
    <scope>IDENTIFICATION</scope>
    <source>
        <strain evidence="4">BB02</strain>
    </source>
</reference>
<comment type="subcellular location">
    <subcellularLocation>
        <location evidence="1">Nucleus</location>
    </subcellularLocation>
</comment>
<dbReference type="InterPro" id="IPR035778">
    <property type="entry name" value="SPRY_hnRNP_U"/>
</dbReference>
<evidence type="ECO:0000313" key="5">
    <source>
        <dbReference type="Proteomes" id="UP000076420"/>
    </source>
</evidence>
<dbReference type="InterPro" id="IPR001870">
    <property type="entry name" value="B30.2/SPRY"/>
</dbReference>
<dbReference type="KEGG" id="bgt:106050728"/>
<protein>
    <recommendedName>
        <fullName evidence="3">B30.2/SPRY domain-containing protein</fullName>
    </recommendedName>
</protein>
<dbReference type="InterPro" id="IPR027417">
    <property type="entry name" value="P-loop_NTPase"/>
</dbReference>
<dbReference type="Gene3D" id="2.60.120.920">
    <property type="match status" value="1"/>
</dbReference>
<dbReference type="GO" id="GO:0000380">
    <property type="term" value="P:alternative mRNA splicing, via spliceosome"/>
    <property type="evidence" value="ECO:0007669"/>
    <property type="project" value="TreeGrafter"/>
</dbReference>
<dbReference type="InterPro" id="IPR043136">
    <property type="entry name" value="B30.2/SPRY_sf"/>
</dbReference>
<evidence type="ECO:0000256" key="2">
    <source>
        <dbReference type="ARBA" id="ARBA00023242"/>
    </source>
</evidence>
<sequence>MYTRARAAQTQVVLDRYNSDLNMCITPNGLSAYNLNSPKGFRLLWAGARATHGVCQGRVMFEVKITEYLQSKTDIGFSEPHPSVVRVGWSEDSPSFSLGEGGESFGYGGLGKLSYRNTFRDYGAEFGLGDVITALLDLDSSPGTIAFMKNGLHLGTAYTLSKSGKEVKALFPHVSCKNAKFEVNFGQNSDWAPKPSSYKFIDHLPLEMRIKGLEPSPLPYEVIMLVGLPGSGKTTWALQKQESEPNKRYNILGTDRLIDQFRVMGVARHSGYSDRFDLFFSMANECLNELMSIAIRHPRNYIIDQTNLYPSARFRKMKPFSNFRRIAVVIQPEIGELERRSKKRTQDTGKSVPPNDIRKMKANYILPEDRDNIFQQIQYVGLDKENAQKLVIRYNQQSIG</sequence>
<dbReference type="STRING" id="6526.A0A2C9K4D1"/>
<dbReference type="VEuPathDB" id="VectorBase:BGLAX_032817"/>
<evidence type="ECO:0000259" key="3">
    <source>
        <dbReference type="PROSITE" id="PS50188"/>
    </source>
</evidence>
<dbReference type="GO" id="GO:0003723">
    <property type="term" value="F:RNA binding"/>
    <property type="evidence" value="ECO:0007669"/>
    <property type="project" value="TreeGrafter"/>
</dbReference>
<dbReference type="PROSITE" id="PS50188">
    <property type="entry name" value="B302_SPRY"/>
    <property type="match status" value="1"/>
</dbReference>
<gene>
    <name evidence="4" type="primary">106050728</name>
</gene>
<dbReference type="PANTHER" id="PTHR12381">
    <property type="entry name" value="HETEROGENEOUS NUCLEAR RIBONUCLEOPROTEIN U FAMILY MEMBER"/>
    <property type="match status" value="1"/>
</dbReference>
<accession>A0A2C9K4D1</accession>
<dbReference type="EnsemblMetazoa" id="BGLB012965-RB">
    <property type="protein sequence ID" value="BGLB012965-PB"/>
    <property type="gene ID" value="BGLB012965"/>
</dbReference>
<evidence type="ECO:0000313" key="4">
    <source>
        <dbReference type="EnsemblMetazoa" id="BGLB012965-PB"/>
    </source>
</evidence>
<dbReference type="CDD" id="cd12884">
    <property type="entry name" value="SPRY_hnRNP"/>
    <property type="match status" value="1"/>
</dbReference>
<dbReference type="PANTHER" id="PTHR12381:SF56">
    <property type="entry name" value="B30.2_SPRY DOMAIN-CONTAINING PROTEIN-RELATED"/>
    <property type="match status" value="1"/>
</dbReference>
<dbReference type="Pfam" id="PF13671">
    <property type="entry name" value="AAA_33"/>
    <property type="match status" value="1"/>
</dbReference>
<dbReference type="InterPro" id="IPR003877">
    <property type="entry name" value="SPRY_dom"/>
</dbReference>
<dbReference type="SMART" id="SM00449">
    <property type="entry name" value="SPRY"/>
    <property type="match status" value="1"/>
</dbReference>
<dbReference type="InterPro" id="IPR013320">
    <property type="entry name" value="ConA-like_dom_sf"/>
</dbReference>
<proteinExistence type="predicted"/>
<dbReference type="AlphaFoldDB" id="A0A2C9K4D1"/>
<dbReference type="VEuPathDB" id="VectorBase:BGLB012965"/>
<organism evidence="4 5">
    <name type="scientific">Biomphalaria glabrata</name>
    <name type="common">Bloodfluke planorb</name>
    <name type="synonym">Freshwater snail</name>
    <dbReference type="NCBI Taxonomy" id="6526"/>
    <lineage>
        <taxon>Eukaryota</taxon>
        <taxon>Metazoa</taxon>
        <taxon>Spiralia</taxon>
        <taxon>Lophotrochozoa</taxon>
        <taxon>Mollusca</taxon>
        <taxon>Gastropoda</taxon>
        <taxon>Heterobranchia</taxon>
        <taxon>Euthyneura</taxon>
        <taxon>Panpulmonata</taxon>
        <taxon>Hygrophila</taxon>
        <taxon>Lymnaeoidea</taxon>
        <taxon>Planorbidae</taxon>
        <taxon>Biomphalaria</taxon>
    </lineage>
</organism>